<name>A0A974CMQ3_XENLA</name>
<proteinExistence type="inferred from homology"/>
<sequence>MKDLSQVTDLLLAYNPLRYYKHSSKIWNAIKQQFVFSYYQSFDDRLEKTSGKWKTNTHIPIQKCILEKTICRSGFNLICPYLLVVLVSPTSESIVSSSSVGLAHRDTRKSPGSRQVWVEISTLKYRLPTLQLCTCLSRPFCDIIGGAAQVYKGNPVARVEGRQLRIGYFILDFDSGILQYYVTEASKNQKPRGFLSLAGSVISLSEEAPNMIIVYSTNGEVYKLRAADAKERQVWMTQLQACAKYHSESKSAVSQRARSYSLLPHGTSNSPSPANQRQQVTHTGPSIVTVTHHKSPAAARRSKNQNPAQLHEVKEVWAQITAERGGEEGEGEEQTEHAQGHALEV</sequence>
<dbReference type="AlphaFoldDB" id="A0A974CMQ3"/>
<dbReference type="SUPFAM" id="SSF50729">
    <property type="entry name" value="PH domain-like"/>
    <property type="match status" value="1"/>
</dbReference>
<reference evidence="5" key="1">
    <citation type="journal article" date="2016" name="Nature">
        <title>Genome evolution in the allotetraploid frog Xenopus laevis.</title>
        <authorList>
            <person name="Session A.M."/>
            <person name="Uno Y."/>
            <person name="Kwon T."/>
            <person name="Chapman J.A."/>
            <person name="Toyoda A."/>
            <person name="Takahashi S."/>
            <person name="Fukui A."/>
            <person name="Hikosaka A."/>
            <person name="Suzuki A."/>
            <person name="Kondo M."/>
            <person name="van Heeringen S.J."/>
            <person name="Quigley I."/>
            <person name="Heinz S."/>
            <person name="Ogino H."/>
            <person name="Ochi H."/>
            <person name="Hellsten U."/>
            <person name="Lyons J.B."/>
            <person name="Simakov O."/>
            <person name="Putnam N."/>
            <person name="Stites J."/>
            <person name="Kuroki Y."/>
            <person name="Tanaka T."/>
            <person name="Michiue T."/>
            <person name="Watanabe M."/>
            <person name="Bogdanovic O."/>
            <person name="Lister R."/>
            <person name="Georgiou G."/>
            <person name="Paranjpe S.S."/>
            <person name="van Kruijsbergen I."/>
            <person name="Shu S."/>
            <person name="Carlson J."/>
            <person name="Kinoshita T."/>
            <person name="Ohta Y."/>
            <person name="Mawaribuchi S."/>
            <person name="Jenkins J."/>
            <person name="Grimwood J."/>
            <person name="Schmutz J."/>
            <person name="Mitros T."/>
            <person name="Mozaffari S.V."/>
            <person name="Suzuki Y."/>
            <person name="Haramoto Y."/>
            <person name="Yamamoto T.S."/>
            <person name="Takagi C."/>
            <person name="Heald R."/>
            <person name="Miller K."/>
            <person name="Haudenschild C."/>
            <person name="Kitzman J."/>
            <person name="Nakayama T."/>
            <person name="Izutsu Y."/>
            <person name="Robert J."/>
            <person name="Fortriede J."/>
            <person name="Burns K."/>
            <person name="Lotay V."/>
            <person name="Karimi K."/>
            <person name="Yasuoka Y."/>
            <person name="Dichmann D.S."/>
            <person name="Flajnik M.F."/>
            <person name="Houston D.W."/>
            <person name="Shendure J."/>
            <person name="DuPasquier L."/>
            <person name="Vize P.D."/>
            <person name="Zorn A.M."/>
            <person name="Ito M."/>
            <person name="Marcotte E.M."/>
            <person name="Wallingford J.B."/>
            <person name="Ito Y."/>
            <person name="Asashima M."/>
            <person name="Ueno N."/>
            <person name="Matsuda Y."/>
            <person name="Veenstra G.J."/>
            <person name="Fujiyama A."/>
            <person name="Harland R.M."/>
            <person name="Taira M."/>
            <person name="Rokhsar D.S."/>
        </authorList>
    </citation>
    <scope>NUCLEOTIDE SEQUENCE [LARGE SCALE GENOMIC DNA]</scope>
    <source>
        <strain evidence="5">J</strain>
    </source>
</reference>
<evidence type="ECO:0000313" key="5">
    <source>
        <dbReference type="Proteomes" id="UP000694892"/>
    </source>
</evidence>
<dbReference type="GO" id="GO:0006869">
    <property type="term" value="P:lipid transport"/>
    <property type="evidence" value="ECO:0007669"/>
    <property type="project" value="UniProtKB-ARBA"/>
</dbReference>
<dbReference type="EMBL" id="CM004476">
    <property type="protein sequence ID" value="OCT75898.1"/>
    <property type="molecule type" value="Genomic_DNA"/>
</dbReference>
<feature type="compositionally biased region" description="Basic and acidic residues" evidence="2">
    <location>
        <begin position="334"/>
        <end position="345"/>
    </location>
</feature>
<comment type="similarity">
    <text evidence="1">Belongs to the OSBP family.</text>
</comment>
<dbReference type="Proteomes" id="UP000694892">
    <property type="component" value="Chromosome 6L"/>
</dbReference>
<evidence type="ECO:0000256" key="1">
    <source>
        <dbReference type="ARBA" id="ARBA00008842"/>
    </source>
</evidence>
<dbReference type="PROSITE" id="PS50003">
    <property type="entry name" value="PH_DOMAIN"/>
    <property type="match status" value="1"/>
</dbReference>
<feature type="region of interest" description="Disordered" evidence="2">
    <location>
        <begin position="256"/>
        <end position="345"/>
    </location>
</feature>
<dbReference type="Pfam" id="PF15409">
    <property type="entry name" value="PH_8"/>
    <property type="match status" value="1"/>
</dbReference>
<organism evidence="4 5">
    <name type="scientific">Xenopus laevis</name>
    <name type="common">African clawed frog</name>
    <dbReference type="NCBI Taxonomy" id="8355"/>
    <lineage>
        <taxon>Eukaryota</taxon>
        <taxon>Metazoa</taxon>
        <taxon>Chordata</taxon>
        <taxon>Craniata</taxon>
        <taxon>Vertebrata</taxon>
        <taxon>Euteleostomi</taxon>
        <taxon>Amphibia</taxon>
        <taxon>Batrachia</taxon>
        <taxon>Anura</taxon>
        <taxon>Pipoidea</taxon>
        <taxon>Pipidae</taxon>
        <taxon>Xenopodinae</taxon>
        <taxon>Xenopus</taxon>
        <taxon>Xenopus</taxon>
    </lineage>
</organism>
<dbReference type="Gene3D" id="2.30.29.30">
    <property type="entry name" value="Pleckstrin-homology domain (PH domain)/Phosphotyrosine-binding domain (PTB)"/>
    <property type="match status" value="1"/>
</dbReference>
<feature type="compositionally biased region" description="Basic residues" evidence="2">
    <location>
        <begin position="291"/>
        <end position="303"/>
    </location>
</feature>
<dbReference type="InterPro" id="IPR001849">
    <property type="entry name" value="PH_domain"/>
</dbReference>
<feature type="compositionally biased region" description="Polar residues" evidence="2">
    <location>
        <begin position="266"/>
        <end position="289"/>
    </location>
</feature>
<evidence type="ECO:0000256" key="2">
    <source>
        <dbReference type="SAM" id="MobiDB-lite"/>
    </source>
</evidence>
<accession>A0A974CMQ3</accession>
<dbReference type="InterPro" id="IPR041680">
    <property type="entry name" value="PH_8"/>
</dbReference>
<evidence type="ECO:0000259" key="3">
    <source>
        <dbReference type="PROSITE" id="PS50003"/>
    </source>
</evidence>
<protein>
    <recommendedName>
        <fullName evidence="3">PH domain-containing protein</fullName>
    </recommendedName>
</protein>
<dbReference type="InterPro" id="IPR011993">
    <property type="entry name" value="PH-like_dom_sf"/>
</dbReference>
<gene>
    <name evidence="4" type="ORF">XELAEV_18031084mg</name>
</gene>
<evidence type="ECO:0000313" key="4">
    <source>
        <dbReference type="EMBL" id="OCT75898.1"/>
    </source>
</evidence>
<dbReference type="SMART" id="SM00233">
    <property type="entry name" value="PH"/>
    <property type="match status" value="1"/>
</dbReference>
<feature type="domain" description="PH" evidence="3">
    <location>
        <begin position="148"/>
        <end position="244"/>
    </location>
</feature>